<gene>
    <name evidence="1" type="ORF">HAX54_019572</name>
</gene>
<dbReference type="EMBL" id="JACEIK010002378">
    <property type="protein sequence ID" value="MCD9560778.1"/>
    <property type="molecule type" value="Genomic_DNA"/>
</dbReference>
<proteinExistence type="predicted"/>
<evidence type="ECO:0000313" key="1">
    <source>
        <dbReference type="EMBL" id="MCD9560778.1"/>
    </source>
</evidence>
<sequence length="96" mass="10899">MDRDIPIILGRPFLATGRALMDSKKHEVIFCAKDESITFKAGRGRLLPIGVGDICVVNVEHDIGKVAEHAMTESSKERRLNHHSEAIHLWYQRHEV</sequence>
<feature type="non-terminal residue" evidence="1">
    <location>
        <position position="96"/>
    </location>
</feature>
<organism evidence="1 2">
    <name type="scientific">Datura stramonium</name>
    <name type="common">Jimsonweed</name>
    <name type="synonym">Common thornapple</name>
    <dbReference type="NCBI Taxonomy" id="4076"/>
    <lineage>
        <taxon>Eukaryota</taxon>
        <taxon>Viridiplantae</taxon>
        <taxon>Streptophyta</taxon>
        <taxon>Embryophyta</taxon>
        <taxon>Tracheophyta</taxon>
        <taxon>Spermatophyta</taxon>
        <taxon>Magnoliopsida</taxon>
        <taxon>eudicotyledons</taxon>
        <taxon>Gunneridae</taxon>
        <taxon>Pentapetalae</taxon>
        <taxon>asterids</taxon>
        <taxon>lamiids</taxon>
        <taxon>Solanales</taxon>
        <taxon>Solanaceae</taxon>
        <taxon>Solanoideae</taxon>
        <taxon>Datureae</taxon>
        <taxon>Datura</taxon>
    </lineage>
</organism>
<name>A0ABS8URE7_DATST</name>
<dbReference type="Proteomes" id="UP000823775">
    <property type="component" value="Unassembled WGS sequence"/>
</dbReference>
<accession>A0ABS8URE7</accession>
<comment type="caution">
    <text evidence="1">The sequence shown here is derived from an EMBL/GenBank/DDBJ whole genome shotgun (WGS) entry which is preliminary data.</text>
</comment>
<protein>
    <submittedName>
        <fullName evidence="1">Uncharacterized protein</fullName>
    </submittedName>
</protein>
<keyword evidence="2" id="KW-1185">Reference proteome</keyword>
<evidence type="ECO:0000313" key="2">
    <source>
        <dbReference type="Proteomes" id="UP000823775"/>
    </source>
</evidence>
<reference evidence="1 2" key="1">
    <citation type="journal article" date="2021" name="BMC Genomics">
        <title>Datura genome reveals duplications of psychoactive alkaloid biosynthetic genes and high mutation rate following tissue culture.</title>
        <authorList>
            <person name="Rajewski A."/>
            <person name="Carter-House D."/>
            <person name="Stajich J."/>
            <person name="Litt A."/>
        </authorList>
    </citation>
    <scope>NUCLEOTIDE SEQUENCE [LARGE SCALE GENOMIC DNA]</scope>
    <source>
        <strain evidence="1">AR-01</strain>
    </source>
</reference>